<dbReference type="OrthoDB" id="9791866at2"/>
<dbReference type="Pfam" id="PF00149">
    <property type="entry name" value="Metallophos"/>
    <property type="match status" value="1"/>
</dbReference>
<evidence type="ECO:0000313" key="3">
    <source>
        <dbReference type="Proteomes" id="UP000037425"/>
    </source>
</evidence>
<evidence type="ECO:0000313" key="2">
    <source>
        <dbReference type="EMBL" id="KOF16744.1"/>
    </source>
</evidence>
<dbReference type="SUPFAM" id="SSF56300">
    <property type="entry name" value="Metallo-dependent phosphatases"/>
    <property type="match status" value="1"/>
</dbReference>
<dbReference type="GO" id="GO:0030145">
    <property type="term" value="F:manganese ion binding"/>
    <property type="evidence" value="ECO:0007669"/>
    <property type="project" value="TreeGrafter"/>
</dbReference>
<dbReference type="EMBL" id="LGAP01000015">
    <property type="protein sequence ID" value="KOF16744.1"/>
    <property type="molecule type" value="Genomic_DNA"/>
</dbReference>
<dbReference type="Gene3D" id="3.60.21.10">
    <property type="match status" value="1"/>
</dbReference>
<gene>
    <name evidence="2" type="ORF">AC244_21000</name>
</gene>
<dbReference type="GO" id="GO:0008663">
    <property type="term" value="F:2',3'-cyclic-nucleotide 2'-phosphodiesterase activity"/>
    <property type="evidence" value="ECO:0007669"/>
    <property type="project" value="TreeGrafter"/>
</dbReference>
<dbReference type="GO" id="GO:0047734">
    <property type="term" value="F:CDP-glycerol diphosphatase activity"/>
    <property type="evidence" value="ECO:0007669"/>
    <property type="project" value="TreeGrafter"/>
</dbReference>
<dbReference type="PANTHER" id="PTHR16509:SF8">
    <property type="entry name" value="MANGANESE-DEPENDENT ADP-RIBOSE_CDP-ALCOHOL DIPHOSPHATASE"/>
    <property type="match status" value="1"/>
</dbReference>
<accession>A0A0L8BQF6</accession>
<dbReference type="PANTHER" id="PTHR16509">
    <property type="match status" value="1"/>
</dbReference>
<dbReference type="PATRIC" id="fig|106592.7.peg.2040"/>
<dbReference type="RefSeq" id="WP_053250743.1">
    <property type="nucleotide sequence ID" value="NZ_LGAP01000015.1"/>
</dbReference>
<reference evidence="3" key="1">
    <citation type="submission" date="2015-07" db="EMBL/GenBank/DDBJ databases">
        <title>Whole genome sequence of an Ensifer adhaerens strain isolated from a cave pool in the Wind Cave National Park.</title>
        <authorList>
            <person name="Eng W.W.H."/>
            <person name="Gan H.M."/>
            <person name="Barton H.A."/>
            <person name="Savka M.A."/>
        </authorList>
    </citation>
    <scope>NUCLEOTIDE SEQUENCE [LARGE SCALE GENOMIC DNA]</scope>
    <source>
        <strain evidence="3">SD006</strain>
    </source>
</reference>
<dbReference type="InterPro" id="IPR029052">
    <property type="entry name" value="Metallo-depent_PP-like"/>
</dbReference>
<sequence length="294" mass="32610">MHADTQPLLRFGVIADPQYAAVEPNLVLGRYYANSLTKLAEAIETFNAEDLAFVVTLGDIIDRDWQSFDAILPLYDRLRHPRHFLLGNHDFRVEPERLAQVFGRVGMTSPYQTFSAAGWRFVLVDGNEVSLFAPPPGDPRLAAAETWLATLKSKGAANAHPWNAALGDQQFAWLEGVLGKAEAAGEQVVVMGHYPVYPPDAHNMWDSERIVDLFGRFENVAAYFCGHNHDGNYGLLDGMHFVNIKGMVETPDTTAYAIVEVHAGRMDIRGYGRETDRTLQLTAVTPRLAASAIR</sequence>
<dbReference type="GO" id="GO:0047631">
    <property type="term" value="F:ADP-ribose diphosphatase activity"/>
    <property type="evidence" value="ECO:0007669"/>
    <property type="project" value="TreeGrafter"/>
</dbReference>
<dbReference type="InterPro" id="IPR004843">
    <property type="entry name" value="Calcineurin-like_PHP"/>
</dbReference>
<organism evidence="2 3">
    <name type="scientific">Ensifer adhaerens</name>
    <name type="common">Sinorhizobium morelense</name>
    <dbReference type="NCBI Taxonomy" id="106592"/>
    <lineage>
        <taxon>Bacteria</taxon>
        <taxon>Pseudomonadati</taxon>
        <taxon>Pseudomonadota</taxon>
        <taxon>Alphaproteobacteria</taxon>
        <taxon>Hyphomicrobiales</taxon>
        <taxon>Rhizobiaceae</taxon>
        <taxon>Sinorhizobium/Ensifer group</taxon>
        <taxon>Ensifer</taxon>
    </lineage>
</organism>
<evidence type="ECO:0000259" key="1">
    <source>
        <dbReference type="Pfam" id="PF00149"/>
    </source>
</evidence>
<dbReference type="Proteomes" id="UP000037425">
    <property type="component" value="Unassembled WGS sequence"/>
</dbReference>
<feature type="domain" description="Calcineurin-like phosphoesterase" evidence="1">
    <location>
        <begin position="9"/>
        <end position="230"/>
    </location>
</feature>
<comment type="caution">
    <text evidence="2">The sequence shown here is derived from an EMBL/GenBank/DDBJ whole genome shotgun (WGS) entry which is preliminary data.</text>
</comment>
<name>A0A0L8BQF6_ENSAD</name>
<proteinExistence type="predicted"/>
<dbReference type="AlphaFoldDB" id="A0A0L8BQF6"/>
<protein>
    <submittedName>
        <fullName evidence="2">Phosphatase</fullName>
    </submittedName>
</protein>